<evidence type="ECO:0000313" key="2">
    <source>
        <dbReference type="EMBL" id="EHL04112.1"/>
    </source>
</evidence>
<feature type="transmembrane region" description="Helical" evidence="1">
    <location>
        <begin position="20"/>
        <end position="37"/>
    </location>
</feature>
<accession>G9XW43</accession>
<dbReference type="EMBL" id="AFZX01000137">
    <property type="protein sequence ID" value="EHL04112.1"/>
    <property type="molecule type" value="Genomic_DNA"/>
</dbReference>
<organism evidence="2 3">
    <name type="scientific">Desulfitobacterium hafniense DP7</name>
    <dbReference type="NCBI Taxonomy" id="537010"/>
    <lineage>
        <taxon>Bacteria</taxon>
        <taxon>Bacillati</taxon>
        <taxon>Bacillota</taxon>
        <taxon>Clostridia</taxon>
        <taxon>Eubacteriales</taxon>
        <taxon>Desulfitobacteriaceae</taxon>
        <taxon>Desulfitobacterium</taxon>
    </lineage>
</organism>
<keyword evidence="1" id="KW-0812">Transmembrane</keyword>
<protein>
    <submittedName>
        <fullName evidence="2">Uncharacterized protein</fullName>
    </submittedName>
</protein>
<sequence>MHSFSGWLDDLERPLLNTKVLSYLATVSFTNIVFFYAQIRYANTPEKAQGFCFLHKRSEFKRVETKLREKHAA</sequence>
<evidence type="ECO:0000256" key="1">
    <source>
        <dbReference type="SAM" id="Phobius"/>
    </source>
</evidence>
<reference evidence="2 3" key="1">
    <citation type="submission" date="2011-08" db="EMBL/GenBank/DDBJ databases">
        <authorList>
            <person name="Weinstock G."/>
            <person name="Sodergren E."/>
            <person name="Clifton S."/>
            <person name="Fulton L."/>
            <person name="Fulton B."/>
            <person name="Courtney L."/>
            <person name="Fronick C."/>
            <person name="Harrison M."/>
            <person name="Strong C."/>
            <person name="Farmer C."/>
            <person name="Delahaunty K."/>
            <person name="Markovic C."/>
            <person name="Hall O."/>
            <person name="Minx P."/>
            <person name="Tomlinson C."/>
            <person name="Mitreva M."/>
            <person name="Hou S."/>
            <person name="Chen J."/>
            <person name="Wollam A."/>
            <person name="Pepin K.H."/>
            <person name="Johnson M."/>
            <person name="Bhonagiri V."/>
            <person name="Zhang X."/>
            <person name="Suruliraj S."/>
            <person name="Warren W."/>
            <person name="Chinwalla A."/>
            <person name="Mardis E.R."/>
            <person name="Wilson R.K."/>
        </authorList>
    </citation>
    <scope>NUCLEOTIDE SEQUENCE [LARGE SCALE GENOMIC DNA]</scope>
    <source>
        <strain evidence="2 3">DP7</strain>
    </source>
</reference>
<proteinExistence type="predicted"/>
<comment type="caution">
    <text evidence="2">The sequence shown here is derived from an EMBL/GenBank/DDBJ whole genome shotgun (WGS) entry which is preliminary data.</text>
</comment>
<dbReference type="AlphaFoldDB" id="G9XW43"/>
<keyword evidence="1" id="KW-0472">Membrane</keyword>
<feature type="non-terminal residue" evidence="2">
    <location>
        <position position="73"/>
    </location>
</feature>
<keyword evidence="1" id="KW-1133">Transmembrane helix</keyword>
<dbReference type="Proteomes" id="UP000004416">
    <property type="component" value="Unassembled WGS sequence"/>
</dbReference>
<evidence type="ECO:0000313" key="3">
    <source>
        <dbReference type="Proteomes" id="UP000004416"/>
    </source>
</evidence>
<gene>
    <name evidence="2" type="ORF">HMPREF0322_05028</name>
</gene>
<dbReference type="HOGENOM" id="CLU_2728024_0_0_9"/>
<name>G9XW43_DESHA</name>